<reference evidence="2 3" key="2">
    <citation type="submission" date="2016-05" db="EMBL/GenBank/DDBJ databases">
        <title>Lineage-specific infection strategies underlie the spectrum of fungal disease in amphibians.</title>
        <authorList>
            <person name="Cuomo C.A."/>
            <person name="Farrer R.A."/>
            <person name="James T."/>
            <person name="Longcore J."/>
            <person name="Birren B."/>
        </authorList>
    </citation>
    <scope>NUCLEOTIDE SEQUENCE [LARGE SCALE GENOMIC DNA]</scope>
    <source>
        <strain evidence="2 3">JEL423</strain>
    </source>
</reference>
<proteinExistence type="predicted"/>
<dbReference type="VEuPathDB" id="FungiDB:BDEG_24823"/>
<organism evidence="2 3">
    <name type="scientific">Batrachochytrium dendrobatidis (strain JEL423)</name>
    <dbReference type="NCBI Taxonomy" id="403673"/>
    <lineage>
        <taxon>Eukaryota</taxon>
        <taxon>Fungi</taxon>
        <taxon>Fungi incertae sedis</taxon>
        <taxon>Chytridiomycota</taxon>
        <taxon>Chytridiomycota incertae sedis</taxon>
        <taxon>Chytridiomycetes</taxon>
        <taxon>Rhizophydiales</taxon>
        <taxon>Rhizophydiales incertae sedis</taxon>
        <taxon>Batrachochytrium</taxon>
    </lineage>
</organism>
<dbReference type="STRING" id="403673.A0A177WNB7"/>
<reference evidence="2 3" key="1">
    <citation type="submission" date="2006-10" db="EMBL/GenBank/DDBJ databases">
        <title>The Genome Sequence of Batrachochytrium dendrobatidis JEL423.</title>
        <authorList>
            <consortium name="The Broad Institute Genome Sequencing Platform"/>
            <person name="Birren B."/>
            <person name="Lander E."/>
            <person name="Galagan J."/>
            <person name="Cuomo C."/>
            <person name="Devon K."/>
            <person name="Jaffe D."/>
            <person name="Butler J."/>
            <person name="Alvarez P."/>
            <person name="Gnerre S."/>
            <person name="Grabherr M."/>
            <person name="Kleber M."/>
            <person name="Mauceli E."/>
            <person name="Brockman W."/>
            <person name="Young S."/>
            <person name="LaButti K."/>
            <person name="Sykes S."/>
            <person name="DeCaprio D."/>
            <person name="Crawford M."/>
            <person name="Koehrsen M."/>
            <person name="Engels R."/>
            <person name="Montgomery P."/>
            <person name="Pearson M."/>
            <person name="Howarth C."/>
            <person name="Larson L."/>
            <person name="White J."/>
            <person name="O'Leary S."/>
            <person name="Kodira C."/>
            <person name="Zeng Q."/>
            <person name="Yandava C."/>
            <person name="Alvarado L."/>
            <person name="Longcore J."/>
            <person name="James T."/>
        </authorList>
    </citation>
    <scope>NUCLEOTIDE SEQUENCE [LARGE SCALE GENOMIC DNA]</scope>
    <source>
        <strain evidence="2 3">JEL423</strain>
    </source>
</reference>
<dbReference type="AlphaFoldDB" id="A0A177WNB7"/>
<name>A0A177WNB7_BATDL</name>
<evidence type="ECO:0000313" key="3">
    <source>
        <dbReference type="Proteomes" id="UP000077115"/>
    </source>
</evidence>
<evidence type="ECO:0000313" key="2">
    <source>
        <dbReference type="EMBL" id="OAJ41185.1"/>
    </source>
</evidence>
<gene>
    <name evidence="2" type="ORF">BDEG_24823</name>
</gene>
<dbReference type="OrthoDB" id="2154260at2759"/>
<dbReference type="Proteomes" id="UP000077115">
    <property type="component" value="Unassembled WGS sequence"/>
</dbReference>
<dbReference type="InterPro" id="IPR029257">
    <property type="entry name" value="RAB3GAP2_C"/>
</dbReference>
<evidence type="ECO:0000259" key="1">
    <source>
        <dbReference type="Pfam" id="PF14656"/>
    </source>
</evidence>
<feature type="domain" description="Rab3GAP regulatory subunit C-terminal" evidence="1">
    <location>
        <begin position="2"/>
        <end position="178"/>
    </location>
</feature>
<protein>
    <recommendedName>
        <fullName evidence="1">Rab3GAP regulatory subunit C-terminal domain-containing protein</fullName>
    </recommendedName>
</protein>
<dbReference type="Pfam" id="PF14656">
    <property type="entry name" value="RAB3GAP2_C"/>
    <property type="match status" value="1"/>
</dbReference>
<accession>A0A177WNB7</accession>
<sequence>MIEKARRVPKDVMCERLCGMPAAKVSCFLEICIQLLEALDIPGEAATLEDIEKCICQLVFKDSVLTSNAQREFLNGACGMMMLSLGDKDQQSGAQEICRRSLARHILMSSILRTIFIYDLKSIRPLKLFEPKVLFCDTLVASCQLISTQSIEGLGLADAKISAERVSFVAKVAEVDIHSAKVVAGAFGIQSDHIG</sequence>
<dbReference type="EMBL" id="DS022305">
    <property type="protein sequence ID" value="OAJ41185.1"/>
    <property type="molecule type" value="Genomic_DNA"/>
</dbReference>